<evidence type="ECO:0000313" key="9">
    <source>
        <dbReference type="EMBL" id="GGK09822.1"/>
    </source>
</evidence>
<keyword evidence="3 6" id="KW-1133">Transmembrane helix</keyword>
<dbReference type="InterPro" id="IPR000412">
    <property type="entry name" value="ABC_2_transport"/>
</dbReference>
<sequence>MSTTSASGTQPTTPGPGTSTPPARTRAMSAYSALSQAGYKAYTRDRTTLFFTFAFPLLFLVVFGLIFHGMTVEESGRPYINYIAPGVLSWGVANAAVFGVGFVIMQWRRDDILRLIRMTPTPLPTILGSRYVLALAIGTVQAAMFILVAMLPFFGLEPAGSWPLALPVLFLGITAFLAVGVIVGSFARTPEAVAAVANCLMVPMAFLSGSFFPLDAMPGWMQNVSLVLPLRYFNDGISAAITGDGGGGDILVACGGITAFAVVFGAIALKTFRWSDQS</sequence>
<comment type="subcellular location">
    <subcellularLocation>
        <location evidence="6">Cell membrane</location>
        <topology evidence="6">Multi-pass membrane protein</topology>
    </subcellularLocation>
    <subcellularLocation>
        <location evidence="1">Membrane</location>
        <topology evidence="1">Multi-pass membrane protein</topology>
    </subcellularLocation>
</comment>
<dbReference type="Proteomes" id="UP000660265">
    <property type="component" value="Unassembled WGS sequence"/>
</dbReference>
<protein>
    <recommendedName>
        <fullName evidence="6">Transport permease protein</fullName>
    </recommendedName>
</protein>
<evidence type="ECO:0000313" key="10">
    <source>
        <dbReference type="Proteomes" id="UP000660265"/>
    </source>
</evidence>
<feature type="transmembrane region" description="Helical" evidence="6">
    <location>
        <begin position="166"/>
        <end position="186"/>
    </location>
</feature>
<dbReference type="PROSITE" id="PS51012">
    <property type="entry name" value="ABC_TM2"/>
    <property type="match status" value="1"/>
</dbReference>
<proteinExistence type="inferred from homology"/>
<feature type="domain" description="ABC transmembrane type-2" evidence="8">
    <location>
        <begin position="47"/>
        <end position="275"/>
    </location>
</feature>
<evidence type="ECO:0000256" key="7">
    <source>
        <dbReference type="SAM" id="MobiDB-lite"/>
    </source>
</evidence>
<keyword evidence="10" id="KW-1185">Reference proteome</keyword>
<feature type="transmembrane region" description="Helical" evidence="6">
    <location>
        <begin position="193"/>
        <end position="212"/>
    </location>
</feature>
<comment type="similarity">
    <text evidence="6">Belongs to the ABC-2 integral membrane protein family.</text>
</comment>
<keyword evidence="6" id="KW-1003">Cell membrane</keyword>
<feature type="transmembrane region" description="Helical" evidence="6">
    <location>
        <begin position="49"/>
        <end position="67"/>
    </location>
</feature>
<feature type="transmembrane region" description="Helical" evidence="6">
    <location>
        <begin position="87"/>
        <end position="107"/>
    </location>
</feature>
<feature type="region of interest" description="Disordered" evidence="7">
    <location>
        <begin position="1"/>
        <end position="24"/>
    </location>
</feature>
<accession>A0ABQ2EF20</accession>
<dbReference type="Pfam" id="PF01061">
    <property type="entry name" value="ABC2_membrane"/>
    <property type="match status" value="1"/>
</dbReference>
<dbReference type="PANTHER" id="PTHR43229:SF2">
    <property type="entry name" value="NODULATION PROTEIN J"/>
    <property type="match status" value="1"/>
</dbReference>
<dbReference type="InterPro" id="IPR013525">
    <property type="entry name" value="ABC2_TM"/>
</dbReference>
<keyword evidence="2 6" id="KW-0812">Transmembrane</keyword>
<keyword evidence="5" id="KW-0046">Antibiotic resistance</keyword>
<evidence type="ECO:0000256" key="2">
    <source>
        <dbReference type="ARBA" id="ARBA00022692"/>
    </source>
</evidence>
<dbReference type="InterPro" id="IPR047817">
    <property type="entry name" value="ABC2_TM_bact-type"/>
</dbReference>
<reference evidence="10" key="1">
    <citation type="journal article" date="2019" name="Int. J. Syst. Evol. Microbiol.">
        <title>The Global Catalogue of Microorganisms (GCM) 10K type strain sequencing project: providing services to taxonomists for standard genome sequencing and annotation.</title>
        <authorList>
            <consortium name="The Broad Institute Genomics Platform"/>
            <consortium name="The Broad Institute Genome Sequencing Center for Infectious Disease"/>
            <person name="Wu L."/>
            <person name="Ma J."/>
        </authorList>
    </citation>
    <scope>NUCLEOTIDE SEQUENCE [LARGE SCALE GENOMIC DNA]</scope>
    <source>
        <strain evidence="10">CGMCC 4.7275</strain>
    </source>
</reference>
<evidence type="ECO:0000256" key="6">
    <source>
        <dbReference type="RuleBase" id="RU361157"/>
    </source>
</evidence>
<gene>
    <name evidence="9" type="ORF">GCM10011583_47480</name>
</gene>
<name>A0ABQ2EF20_9ACTN</name>
<dbReference type="PRINTS" id="PR00164">
    <property type="entry name" value="ABC2TRNSPORT"/>
</dbReference>
<comment type="caution">
    <text evidence="9">The sequence shown here is derived from an EMBL/GenBank/DDBJ whole genome shotgun (WGS) entry which is preliminary data.</text>
</comment>
<evidence type="ECO:0000256" key="3">
    <source>
        <dbReference type="ARBA" id="ARBA00022989"/>
    </source>
</evidence>
<keyword evidence="6" id="KW-0813">Transport</keyword>
<evidence type="ECO:0000259" key="8">
    <source>
        <dbReference type="PROSITE" id="PS51012"/>
    </source>
</evidence>
<evidence type="ECO:0000256" key="5">
    <source>
        <dbReference type="ARBA" id="ARBA00023251"/>
    </source>
</evidence>
<feature type="transmembrane region" description="Helical" evidence="6">
    <location>
        <begin position="250"/>
        <end position="269"/>
    </location>
</feature>
<evidence type="ECO:0000256" key="1">
    <source>
        <dbReference type="ARBA" id="ARBA00004141"/>
    </source>
</evidence>
<feature type="transmembrane region" description="Helical" evidence="6">
    <location>
        <begin position="128"/>
        <end position="154"/>
    </location>
</feature>
<dbReference type="InterPro" id="IPR051784">
    <property type="entry name" value="Nod_factor_ABC_transporter"/>
</dbReference>
<organism evidence="9 10">
    <name type="scientific">Streptomyces camponoticapitis</name>
    <dbReference type="NCBI Taxonomy" id="1616125"/>
    <lineage>
        <taxon>Bacteria</taxon>
        <taxon>Bacillati</taxon>
        <taxon>Actinomycetota</taxon>
        <taxon>Actinomycetes</taxon>
        <taxon>Kitasatosporales</taxon>
        <taxon>Streptomycetaceae</taxon>
        <taxon>Streptomyces</taxon>
    </lineage>
</organism>
<dbReference type="PANTHER" id="PTHR43229">
    <property type="entry name" value="NODULATION PROTEIN J"/>
    <property type="match status" value="1"/>
</dbReference>
<evidence type="ECO:0000256" key="4">
    <source>
        <dbReference type="ARBA" id="ARBA00023136"/>
    </source>
</evidence>
<dbReference type="PIRSF" id="PIRSF006648">
    <property type="entry name" value="DrrB"/>
    <property type="match status" value="1"/>
</dbReference>
<dbReference type="EMBL" id="BMMV01000016">
    <property type="protein sequence ID" value="GGK09822.1"/>
    <property type="molecule type" value="Genomic_DNA"/>
</dbReference>
<keyword evidence="4 6" id="KW-0472">Membrane</keyword>